<organism evidence="1 2">
    <name type="scientific">Paxillus rubicundulus Ve08.2h10</name>
    <dbReference type="NCBI Taxonomy" id="930991"/>
    <lineage>
        <taxon>Eukaryota</taxon>
        <taxon>Fungi</taxon>
        <taxon>Dikarya</taxon>
        <taxon>Basidiomycota</taxon>
        <taxon>Agaricomycotina</taxon>
        <taxon>Agaricomycetes</taxon>
        <taxon>Agaricomycetidae</taxon>
        <taxon>Boletales</taxon>
        <taxon>Paxilineae</taxon>
        <taxon>Paxillaceae</taxon>
        <taxon>Paxillus</taxon>
    </lineage>
</organism>
<reference evidence="1 2" key="1">
    <citation type="submission" date="2014-04" db="EMBL/GenBank/DDBJ databases">
        <authorList>
            <consortium name="DOE Joint Genome Institute"/>
            <person name="Kuo A."/>
            <person name="Kohler A."/>
            <person name="Jargeat P."/>
            <person name="Nagy L.G."/>
            <person name="Floudas D."/>
            <person name="Copeland A."/>
            <person name="Barry K.W."/>
            <person name="Cichocki N."/>
            <person name="Veneault-Fourrey C."/>
            <person name="LaButti K."/>
            <person name="Lindquist E.A."/>
            <person name="Lipzen A."/>
            <person name="Lundell T."/>
            <person name="Morin E."/>
            <person name="Murat C."/>
            <person name="Sun H."/>
            <person name="Tunlid A."/>
            <person name="Henrissat B."/>
            <person name="Grigoriev I.V."/>
            <person name="Hibbett D.S."/>
            <person name="Martin F."/>
            <person name="Nordberg H.P."/>
            <person name="Cantor M.N."/>
            <person name="Hua S.X."/>
        </authorList>
    </citation>
    <scope>NUCLEOTIDE SEQUENCE [LARGE SCALE GENOMIC DNA]</scope>
    <source>
        <strain evidence="1 2">Ve08.2h10</strain>
    </source>
</reference>
<evidence type="ECO:0000313" key="2">
    <source>
        <dbReference type="Proteomes" id="UP000054538"/>
    </source>
</evidence>
<sequence>MNTDIPEVQSWCSSSRVYCILSCSTFTAEAWGFWFMYLAPILLKGQFQEDKYYNHMLKLPDLIKLMVKLELQDKEVVVIENGLIEWVEYYYQYEDQISACTLPIHRLLHVTEGILFCGLVWTSWIFLMEHFCGFLQAGLHSRHIPWSNLNK</sequence>
<protein>
    <submittedName>
        <fullName evidence="1">Uncharacterized protein</fullName>
    </submittedName>
</protein>
<gene>
    <name evidence="1" type="ORF">PAXRUDRAFT_141248</name>
</gene>
<keyword evidence="2" id="KW-1185">Reference proteome</keyword>
<evidence type="ECO:0000313" key="1">
    <source>
        <dbReference type="EMBL" id="KIK95204.1"/>
    </source>
</evidence>
<reference evidence="2" key="2">
    <citation type="submission" date="2015-01" db="EMBL/GenBank/DDBJ databases">
        <title>Evolutionary Origins and Diversification of the Mycorrhizal Mutualists.</title>
        <authorList>
            <consortium name="DOE Joint Genome Institute"/>
            <consortium name="Mycorrhizal Genomics Consortium"/>
            <person name="Kohler A."/>
            <person name="Kuo A."/>
            <person name="Nagy L.G."/>
            <person name="Floudas D."/>
            <person name="Copeland A."/>
            <person name="Barry K.W."/>
            <person name="Cichocki N."/>
            <person name="Veneault-Fourrey C."/>
            <person name="LaButti K."/>
            <person name="Lindquist E.A."/>
            <person name="Lipzen A."/>
            <person name="Lundell T."/>
            <person name="Morin E."/>
            <person name="Murat C."/>
            <person name="Riley R."/>
            <person name="Ohm R."/>
            <person name="Sun H."/>
            <person name="Tunlid A."/>
            <person name="Henrissat B."/>
            <person name="Grigoriev I.V."/>
            <person name="Hibbett D.S."/>
            <person name="Martin F."/>
        </authorList>
    </citation>
    <scope>NUCLEOTIDE SEQUENCE [LARGE SCALE GENOMIC DNA]</scope>
    <source>
        <strain evidence="2">Ve08.2h10</strain>
    </source>
</reference>
<dbReference type="InParanoid" id="A0A0D0E313"/>
<name>A0A0D0E313_9AGAM</name>
<dbReference type="OrthoDB" id="6613063at2759"/>
<dbReference type="AlphaFoldDB" id="A0A0D0E313"/>
<dbReference type="HOGENOM" id="CLU_1732068_0_0_1"/>
<accession>A0A0D0E313</accession>
<dbReference type="EMBL" id="KN825057">
    <property type="protein sequence ID" value="KIK95204.1"/>
    <property type="molecule type" value="Genomic_DNA"/>
</dbReference>
<dbReference type="Proteomes" id="UP000054538">
    <property type="component" value="Unassembled WGS sequence"/>
</dbReference>
<proteinExistence type="predicted"/>